<reference evidence="1 2" key="1">
    <citation type="submission" date="2019-11" db="EMBL/GenBank/DDBJ databases">
        <title>Whole genome sequence of Oryza granulata.</title>
        <authorList>
            <person name="Li W."/>
        </authorList>
    </citation>
    <scope>NUCLEOTIDE SEQUENCE [LARGE SCALE GENOMIC DNA]</scope>
    <source>
        <strain evidence="2">cv. Menghai</strain>
        <tissue evidence="1">Leaf</tissue>
    </source>
</reference>
<dbReference type="Proteomes" id="UP000479710">
    <property type="component" value="Unassembled WGS sequence"/>
</dbReference>
<name>A0A6G1DXX1_9ORYZ</name>
<organism evidence="1 2">
    <name type="scientific">Oryza meyeriana var. granulata</name>
    <dbReference type="NCBI Taxonomy" id="110450"/>
    <lineage>
        <taxon>Eukaryota</taxon>
        <taxon>Viridiplantae</taxon>
        <taxon>Streptophyta</taxon>
        <taxon>Embryophyta</taxon>
        <taxon>Tracheophyta</taxon>
        <taxon>Spermatophyta</taxon>
        <taxon>Magnoliopsida</taxon>
        <taxon>Liliopsida</taxon>
        <taxon>Poales</taxon>
        <taxon>Poaceae</taxon>
        <taxon>BOP clade</taxon>
        <taxon>Oryzoideae</taxon>
        <taxon>Oryzeae</taxon>
        <taxon>Oryzinae</taxon>
        <taxon>Oryza</taxon>
        <taxon>Oryza meyeriana</taxon>
    </lineage>
</organism>
<comment type="caution">
    <text evidence="1">The sequence shown here is derived from an EMBL/GenBank/DDBJ whole genome shotgun (WGS) entry which is preliminary data.</text>
</comment>
<accession>A0A6G1DXX1</accession>
<gene>
    <name evidence="1" type="ORF">E2562_016359</name>
</gene>
<proteinExistence type="predicted"/>
<dbReference type="AlphaFoldDB" id="A0A6G1DXX1"/>
<sequence>MAPAQRNSSAATTDERRDAVAAGLCGIALGPWEGVRSGWQERCCGSSTAVAASIDHPDNTSARSTKAVVRVFRP</sequence>
<evidence type="ECO:0000313" key="1">
    <source>
        <dbReference type="EMBL" id="KAF0917062.1"/>
    </source>
</evidence>
<protein>
    <submittedName>
        <fullName evidence="1">Uncharacterized protein</fullName>
    </submittedName>
</protein>
<keyword evidence="2" id="KW-1185">Reference proteome</keyword>
<dbReference type="EMBL" id="SPHZ02000005">
    <property type="protein sequence ID" value="KAF0917062.1"/>
    <property type="molecule type" value="Genomic_DNA"/>
</dbReference>
<evidence type="ECO:0000313" key="2">
    <source>
        <dbReference type="Proteomes" id="UP000479710"/>
    </source>
</evidence>